<reference evidence="2" key="1">
    <citation type="submission" date="2017-02" db="EMBL/GenBank/DDBJ databases">
        <authorList>
            <person name="Varghese N."/>
            <person name="Submissions S."/>
        </authorList>
    </citation>
    <scope>NUCLEOTIDE SEQUENCE [LARGE SCALE GENOMIC DNA]</scope>
    <source>
        <strain evidence="2">ATCC 27094</strain>
    </source>
</reference>
<dbReference type="EMBL" id="FUWJ01000002">
    <property type="protein sequence ID" value="SJZ92866.1"/>
    <property type="molecule type" value="Genomic_DNA"/>
</dbReference>
<proteinExistence type="predicted"/>
<keyword evidence="2" id="KW-1185">Reference proteome</keyword>
<dbReference type="InterPro" id="IPR006311">
    <property type="entry name" value="TAT_signal"/>
</dbReference>
<gene>
    <name evidence="1" type="ORF">SAMN02745126_02916</name>
</gene>
<sequence length="1079" mass="119589">MSFTIRRRRVLATGLATGLTTGTAFGVTGPALAQRRGDEFEIASSETATIDGRHWDTPIVGGLTVDAVHRSVLLRFPTAGDEISGFLREGRVLARAELVMSYGGYEIVPDGYLCRDGLGRKLWTDDPPTWHIEAFPLRRLWIADRDHGPTFNASANGLRYWSRYGASDTERDRVPGAMAPQELSIYAREARFDITPLLATAVVEREAGARLRWLQESGFLLRKVEIYDSRYRQADNAYEWAMPTGGHGLSFVKPRLVLTGRPTSGIVSIVMPPAFEADWQVKTADGSRPTAVMPSAQQVSDAGRRATLVRGDRPKGEIDRIAELRRAGGDNVSALAEAGSDKGYKAYLEQIRLLLSMPPRYWVGWSIEDYVLIWYQFRSLLAPPVQDHLKAYWTAWLQPDLPTSAFAFPQGADSNDYWRRNRDWRGRASFFRDGFNFAVSTQNFNHTAAMGALLGGAMIGSDHAMGDGRHGLETLLLRFWGFLDGGTQEVLDHYYLSITLSGQKMFADFAPAPVDRLMGRILVDRTMEILVSYFHPALRRFVASSGRARLSGVLVEQDGIYGALHTVSKRGAIKYADQPADATVHGMPVWGYDFPPGRVAIQSLQQPWAPAWVSGLIDDKPVPFEHTSTETIRGFFKPPLWRRSYLGKWHGLASADIHGGTIDVLGQWVRTASQSTRLEDLGTLTVRYAANRPDLATTREGIAPQAGLTLTYQSRNRAIVFAKPHANRDWFMEAVGKEGLSQLATVVGLWNFADSKDWEIFVDGQKVEAFPHRLTGKQRILIRDGVSYLAILPLPTADLGRDAEIEIGPGIGGKSDQMQAEIAPALVISIYNLKRDKPVDGIDFDAIAHRTYGGFVLEMGDAAQHGSFDAFAAYIKANQLTAQWHEDRHLMEVSYRTGNDLMEVAFGTDFTQPGERHFVLNPGQQEKAIPYRRLNGQWPYLPPGLERDTTWAQQGTTGRLEKNGATLTTEPGKKSYLLSDPITGAIVGYNPLPDPQDFALTHRDGLTLRADGKVGLLRVEYRPWTHEIEITHALKPDQSADAFAKTFSVTGLGSAPRVTLNGRPVEARRAGNAFQIAAL</sequence>
<dbReference type="STRING" id="225324.SAMN02745126_02916"/>
<protein>
    <recommendedName>
        <fullName evidence="3">Heparinase II/III-like protein</fullName>
    </recommendedName>
</protein>
<evidence type="ECO:0000313" key="1">
    <source>
        <dbReference type="EMBL" id="SJZ92866.1"/>
    </source>
</evidence>
<dbReference type="AlphaFoldDB" id="A0A1T4PNN6"/>
<name>A0A1T4PNN6_9HYPH</name>
<organism evidence="1 2">
    <name type="scientific">Enhydrobacter aerosaccus</name>
    <dbReference type="NCBI Taxonomy" id="225324"/>
    <lineage>
        <taxon>Bacteria</taxon>
        <taxon>Pseudomonadati</taxon>
        <taxon>Pseudomonadota</taxon>
        <taxon>Alphaproteobacteria</taxon>
        <taxon>Hyphomicrobiales</taxon>
        <taxon>Enhydrobacter</taxon>
    </lineage>
</organism>
<evidence type="ECO:0000313" key="2">
    <source>
        <dbReference type="Proteomes" id="UP000190092"/>
    </source>
</evidence>
<dbReference type="Proteomes" id="UP000190092">
    <property type="component" value="Unassembled WGS sequence"/>
</dbReference>
<accession>A0A1T4PNN6</accession>
<evidence type="ECO:0008006" key="3">
    <source>
        <dbReference type="Google" id="ProtNLM"/>
    </source>
</evidence>
<dbReference type="PROSITE" id="PS51318">
    <property type="entry name" value="TAT"/>
    <property type="match status" value="1"/>
</dbReference>